<dbReference type="EMBL" id="FJVC01000331">
    <property type="protein sequence ID" value="CZT48356.1"/>
    <property type="molecule type" value="Genomic_DNA"/>
</dbReference>
<sequence length="161" mass="18415">MWSEIFKPGKSNCRWRSKRQKHKDSLLPTNTKFRKYILYYLIELRYLHSTRRLHSSFSALHIHFTQPTPVLIYVDSFVRMVCNSTQHVACGKKCLVNKMLVCHNTTLLTLDPAVRVVPGESDAERVLATAQRFGSFLERPAMSVAPLARLTGTAGPFYNTS</sequence>
<accession>A0A1E1MGZ4</accession>
<proteinExistence type="predicted"/>
<keyword evidence="2" id="KW-1185">Reference proteome</keyword>
<dbReference type="AlphaFoldDB" id="A0A1E1MGZ4"/>
<evidence type="ECO:0000313" key="1">
    <source>
        <dbReference type="EMBL" id="CZT48356.1"/>
    </source>
</evidence>
<protein>
    <submittedName>
        <fullName evidence="1">Uncharacterized protein</fullName>
    </submittedName>
</protein>
<gene>
    <name evidence="1" type="ORF">RSE6_09038</name>
</gene>
<reference evidence="2" key="1">
    <citation type="submission" date="2016-03" db="EMBL/GenBank/DDBJ databases">
        <authorList>
            <person name="Guldener U."/>
        </authorList>
    </citation>
    <scope>NUCLEOTIDE SEQUENCE [LARGE SCALE GENOMIC DNA]</scope>
</reference>
<name>A0A1E1MGZ4_RHYSE</name>
<dbReference type="Proteomes" id="UP000177625">
    <property type="component" value="Unassembled WGS sequence"/>
</dbReference>
<evidence type="ECO:0000313" key="2">
    <source>
        <dbReference type="Proteomes" id="UP000177625"/>
    </source>
</evidence>
<organism evidence="1 2">
    <name type="scientific">Rhynchosporium secalis</name>
    <name type="common">Barley scald fungus</name>
    <dbReference type="NCBI Taxonomy" id="38038"/>
    <lineage>
        <taxon>Eukaryota</taxon>
        <taxon>Fungi</taxon>
        <taxon>Dikarya</taxon>
        <taxon>Ascomycota</taxon>
        <taxon>Pezizomycotina</taxon>
        <taxon>Leotiomycetes</taxon>
        <taxon>Helotiales</taxon>
        <taxon>Ploettnerulaceae</taxon>
        <taxon>Rhynchosporium</taxon>
    </lineage>
</organism>